<evidence type="ECO:0000313" key="3">
    <source>
        <dbReference type="EMBL" id="KAJ7743825.1"/>
    </source>
</evidence>
<feature type="compositionally biased region" description="Basic and acidic residues" evidence="1">
    <location>
        <begin position="116"/>
        <end position="133"/>
    </location>
</feature>
<dbReference type="Proteomes" id="UP001215598">
    <property type="component" value="Unassembled WGS sequence"/>
</dbReference>
<keyword evidence="2" id="KW-0472">Membrane</keyword>
<reference evidence="3" key="1">
    <citation type="submission" date="2023-03" db="EMBL/GenBank/DDBJ databases">
        <title>Massive genome expansion in bonnet fungi (Mycena s.s.) driven by repeated elements and novel gene families across ecological guilds.</title>
        <authorList>
            <consortium name="Lawrence Berkeley National Laboratory"/>
            <person name="Harder C.B."/>
            <person name="Miyauchi S."/>
            <person name="Viragh M."/>
            <person name="Kuo A."/>
            <person name="Thoen E."/>
            <person name="Andreopoulos B."/>
            <person name="Lu D."/>
            <person name="Skrede I."/>
            <person name="Drula E."/>
            <person name="Henrissat B."/>
            <person name="Morin E."/>
            <person name="Kohler A."/>
            <person name="Barry K."/>
            <person name="LaButti K."/>
            <person name="Morin E."/>
            <person name="Salamov A."/>
            <person name="Lipzen A."/>
            <person name="Mereny Z."/>
            <person name="Hegedus B."/>
            <person name="Baldrian P."/>
            <person name="Stursova M."/>
            <person name="Weitz H."/>
            <person name="Taylor A."/>
            <person name="Grigoriev I.V."/>
            <person name="Nagy L.G."/>
            <person name="Martin F."/>
            <person name="Kauserud H."/>
        </authorList>
    </citation>
    <scope>NUCLEOTIDE SEQUENCE</scope>
    <source>
        <strain evidence="3">CBHHK182m</strain>
    </source>
</reference>
<keyword evidence="4" id="KW-1185">Reference proteome</keyword>
<feature type="region of interest" description="Disordered" evidence="1">
    <location>
        <begin position="110"/>
        <end position="136"/>
    </location>
</feature>
<evidence type="ECO:0000313" key="4">
    <source>
        <dbReference type="Proteomes" id="UP001215598"/>
    </source>
</evidence>
<keyword evidence="2" id="KW-0812">Transmembrane</keyword>
<accession>A0AAD7IIS5</accession>
<evidence type="ECO:0000256" key="2">
    <source>
        <dbReference type="SAM" id="Phobius"/>
    </source>
</evidence>
<keyword evidence="2" id="KW-1133">Transmembrane helix</keyword>
<dbReference type="AlphaFoldDB" id="A0AAD7IIS5"/>
<protein>
    <submittedName>
        <fullName evidence="3">Uncharacterized protein</fullName>
    </submittedName>
</protein>
<evidence type="ECO:0000256" key="1">
    <source>
        <dbReference type="SAM" id="MobiDB-lite"/>
    </source>
</evidence>
<proteinExistence type="predicted"/>
<gene>
    <name evidence="3" type="ORF">B0H16DRAFT_998217</name>
</gene>
<feature type="transmembrane region" description="Helical" evidence="2">
    <location>
        <begin position="156"/>
        <end position="175"/>
    </location>
</feature>
<dbReference type="EMBL" id="JARKIB010000089">
    <property type="protein sequence ID" value="KAJ7743825.1"/>
    <property type="molecule type" value="Genomic_DNA"/>
</dbReference>
<feature type="transmembrane region" description="Helical" evidence="2">
    <location>
        <begin position="181"/>
        <end position="201"/>
    </location>
</feature>
<comment type="caution">
    <text evidence="3">The sequence shown here is derived from an EMBL/GenBank/DDBJ whole genome shotgun (WGS) entry which is preliminary data.</text>
</comment>
<organism evidence="3 4">
    <name type="scientific">Mycena metata</name>
    <dbReference type="NCBI Taxonomy" id="1033252"/>
    <lineage>
        <taxon>Eukaryota</taxon>
        <taxon>Fungi</taxon>
        <taxon>Dikarya</taxon>
        <taxon>Basidiomycota</taxon>
        <taxon>Agaricomycotina</taxon>
        <taxon>Agaricomycetes</taxon>
        <taxon>Agaricomycetidae</taxon>
        <taxon>Agaricales</taxon>
        <taxon>Marasmiineae</taxon>
        <taxon>Mycenaceae</taxon>
        <taxon>Mycena</taxon>
    </lineage>
</organism>
<sequence length="218" mass="25234">MNLLSLSSLSSVDGRWPIFEPEKPKRRSFLPAVFSHRWSQAADTRNLPPPSYESLYSPKQSKATKYMSRNWLKKYMQRMVRIVPRSTDDSESVFPELAARQRRDMAHMFPECGNVQDREQKQRDRERKHGEKERRKRARRLRFMQLLQLAKAPPQGLLLTVLSSVLWVLLAILSALQVAELLRGCTVPWAPLIAFPLAYLYSFESGDGQSWAVGFLIT</sequence>
<name>A0AAD7IIS5_9AGAR</name>